<gene>
    <name evidence="1" type="ORF">E2562_001788</name>
</gene>
<reference evidence="1 2" key="1">
    <citation type="submission" date="2019-11" db="EMBL/GenBank/DDBJ databases">
        <title>Whole genome sequence of Oryza granulata.</title>
        <authorList>
            <person name="Li W."/>
        </authorList>
    </citation>
    <scope>NUCLEOTIDE SEQUENCE [LARGE SCALE GENOMIC DNA]</scope>
    <source>
        <strain evidence="2">cv. Menghai</strain>
        <tissue evidence="1">Leaf</tissue>
    </source>
</reference>
<proteinExistence type="predicted"/>
<dbReference type="Proteomes" id="UP000479710">
    <property type="component" value="Unassembled WGS sequence"/>
</dbReference>
<protein>
    <submittedName>
        <fullName evidence="1">Uncharacterized protein</fullName>
    </submittedName>
</protein>
<name>A0A6G1CDB7_9ORYZ</name>
<evidence type="ECO:0000313" key="2">
    <source>
        <dbReference type="Proteomes" id="UP000479710"/>
    </source>
</evidence>
<organism evidence="1 2">
    <name type="scientific">Oryza meyeriana var. granulata</name>
    <dbReference type="NCBI Taxonomy" id="110450"/>
    <lineage>
        <taxon>Eukaryota</taxon>
        <taxon>Viridiplantae</taxon>
        <taxon>Streptophyta</taxon>
        <taxon>Embryophyta</taxon>
        <taxon>Tracheophyta</taxon>
        <taxon>Spermatophyta</taxon>
        <taxon>Magnoliopsida</taxon>
        <taxon>Liliopsida</taxon>
        <taxon>Poales</taxon>
        <taxon>Poaceae</taxon>
        <taxon>BOP clade</taxon>
        <taxon>Oryzoideae</taxon>
        <taxon>Oryzeae</taxon>
        <taxon>Oryzinae</taxon>
        <taxon>Oryza</taxon>
        <taxon>Oryza meyeriana</taxon>
    </lineage>
</organism>
<sequence>MRALPIPSSATACFLCSVQFFRASEKISQRQLMTCLQAGMITDDDADDVSNYGKITEKIAEYELSPSELQFKKEDYKTPWYKSERALRALIDDHSDGMIDFEDKEVGSSEETDALERNRRMLMTVSNPEIPEYEFSSSRKGTRWSS</sequence>
<dbReference type="AlphaFoldDB" id="A0A6G1CDB7"/>
<accession>A0A6G1CDB7</accession>
<keyword evidence="2" id="KW-1185">Reference proteome</keyword>
<evidence type="ECO:0000313" key="1">
    <source>
        <dbReference type="EMBL" id="KAF0898140.1"/>
    </source>
</evidence>
<dbReference type="EMBL" id="SPHZ02000009">
    <property type="protein sequence ID" value="KAF0898140.1"/>
    <property type="molecule type" value="Genomic_DNA"/>
</dbReference>
<comment type="caution">
    <text evidence="1">The sequence shown here is derived from an EMBL/GenBank/DDBJ whole genome shotgun (WGS) entry which is preliminary data.</text>
</comment>